<feature type="domain" description="Nudix hydrolase" evidence="2">
    <location>
        <begin position="32"/>
        <end position="159"/>
    </location>
</feature>
<evidence type="ECO:0000313" key="4">
    <source>
        <dbReference type="Proteomes" id="UP000187735"/>
    </source>
</evidence>
<evidence type="ECO:0000313" key="3">
    <source>
        <dbReference type="EMBL" id="APZ94964.1"/>
    </source>
</evidence>
<keyword evidence="1" id="KW-0378">Hydrolase</keyword>
<dbReference type="InterPro" id="IPR015797">
    <property type="entry name" value="NUDIX_hydrolase-like_dom_sf"/>
</dbReference>
<evidence type="ECO:0000259" key="2">
    <source>
        <dbReference type="PROSITE" id="PS51462"/>
    </source>
</evidence>
<evidence type="ECO:0000256" key="1">
    <source>
        <dbReference type="ARBA" id="ARBA00022801"/>
    </source>
</evidence>
<dbReference type="CDD" id="cd04692">
    <property type="entry name" value="NUDIX_Hydrolase"/>
    <property type="match status" value="1"/>
</dbReference>
<dbReference type="RefSeq" id="WP_077026191.1">
    <property type="nucleotide sequence ID" value="NZ_CP017641.1"/>
</dbReference>
<dbReference type="PANTHER" id="PTHR10885">
    <property type="entry name" value="ISOPENTENYL-DIPHOSPHATE DELTA-ISOMERASE"/>
    <property type="match status" value="1"/>
</dbReference>
<sequence>MAAATEEFFDVVDEFDVPIERMSRSEVHRQGLRHRAVHIFLFRTDGRILIHLRTATKEEFPSVWTSSASGHVSAGESYSTAAERELLEELGVSASLAHVAKFDACAATSNEFTELYEARSDADIAVDSSEIADIKWVTLEEARARVEAAPDEFSPAFRLLFAAYLRTHP</sequence>
<name>A0A1P8WLN9_9PLAN</name>
<dbReference type="STRING" id="1891926.Fuma_04616"/>
<dbReference type="AlphaFoldDB" id="A0A1P8WLN9"/>
<accession>A0A1P8WLN9</accession>
<dbReference type="Pfam" id="PF00293">
    <property type="entry name" value="NUDIX"/>
    <property type="match status" value="1"/>
</dbReference>
<keyword evidence="4" id="KW-1185">Reference proteome</keyword>
<dbReference type="EMBL" id="CP017641">
    <property type="protein sequence ID" value="APZ94964.1"/>
    <property type="molecule type" value="Genomic_DNA"/>
</dbReference>
<dbReference type="OrthoDB" id="9786032at2"/>
<protein>
    <submittedName>
        <fullName evidence="3">Isopentenyl-diphosphate Delta-isomerase</fullName>
        <ecNumber evidence="3">5.3.3.2</ecNumber>
    </submittedName>
</protein>
<dbReference type="GO" id="GO:0016787">
    <property type="term" value="F:hydrolase activity"/>
    <property type="evidence" value="ECO:0007669"/>
    <property type="project" value="UniProtKB-KW"/>
</dbReference>
<gene>
    <name evidence="3" type="primary">idi</name>
    <name evidence="3" type="ORF">Fuma_04616</name>
</gene>
<dbReference type="Proteomes" id="UP000187735">
    <property type="component" value="Chromosome"/>
</dbReference>
<dbReference type="KEGG" id="fmr:Fuma_04616"/>
<dbReference type="PROSITE" id="PS51462">
    <property type="entry name" value="NUDIX"/>
    <property type="match status" value="1"/>
</dbReference>
<proteinExistence type="predicted"/>
<organism evidence="3 4">
    <name type="scientific">Fuerstiella marisgermanici</name>
    <dbReference type="NCBI Taxonomy" id="1891926"/>
    <lineage>
        <taxon>Bacteria</taxon>
        <taxon>Pseudomonadati</taxon>
        <taxon>Planctomycetota</taxon>
        <taxon>Planctomycetia</taxon>
        <taxon>Planctomycetales</taxon>
        <taxon>Planctomycetaceae</taxon>
        <taxon>Fuerstiella</taxon>
    </lineage>
</organism>
<dbReference type="InterPro" id="IPR000086">
    <property type="entry name" value="NUDIX_hydrolase_dom"/>
</dbReference>
<dbReference type="PANTHER" id="PTHR10885:SF0">
    <property type="entry name" value="ISOPENTENYL-DIPHOSPHATE DELTA-ISOMERASE"/>
    <property type="match status" value="1"/>
</dbReference>
<keyword evidence="3" id="KW-0413">Isomerase</keyword>
<dbReference type="Gene3D" id="3.90.79.10">
    <property type="entry name" value="Nucleoside Triphosphate Pyrophosphohydrolase"/>
    <property type="match status" value="1"/>
</dbReference>
<dbReference type="EC" id="5.3.3.2" evidence="3"/>
<dbReference type="PROSITE" id="PS00893">
    <property type="entry name" value="NUDIX_BOX"/>
    <property type="match status" value="1"/>
</dbReference>
<dbReference type="InterPro" id="IPR020084">
    <property type="entry name" value="NUDIX_hydrolase_CS"/>
</dbReference>
<reference evidence="3 4" key="1">
    <citation type="journal article" date="2016" name="Front. Microbiol.">
        <title>Fuerstia marisgermanicae gen. nov., sp. nov., an Unusual Member of the Phylum Planctomycetes from the German Wadden Sea.</title>
        <authorList>
            <person name="Kohn T."/>
            <person name="Heuer A."/>
            <person name="Jogler M."/>
            <person name="Vollmers J."/>
            <person name="Boedeker C."/>
            <person name="Bunk B."/>
            <person name="Rast P."/>
            <person name="Borchert D."/>
            <person name="Glockner I."/>
            <person name="Freese H.M."/>
            <person name="Klenk H.P."/>
            <person name="Overmann J."/>
            <person name="Kaster A.K."/>
            <person name="Rohde M."/>
            <person name="Wiegand S."/>
            <person name="Jogler C."/>
        </authorList>
    </citation>
    <scope>NUCLEOTIDE SEQUENCE [LARGE SCALE GENOMIC DNA]</scope>
    <source>
        <strain evidence="3 4">NH11</strain>
    </source>
</reference>
<dbReference type="SUPFAM" id="SSF55811">
    <property type="entry name" value="Nudix"/>
    <property type="match status" value="1"/>
</dbReference>
<dbReference type="GO" id="GO:0004452">
    <property type="term" value="F:isopentenyl-diphosphate delta-isomerase activity"/>
    <property type="evidence" value="ECO:0007669"/>
    <property type="project" value="UniProtKB-EC"/>
</dbReference>